<accession>A0A0V0S300</accession>
<dbReference type="EMBL" id="JYDL01000042">
    <property type="protein sequence ID" value="KRX21158.1"/>
    <property type="molecule type" value="Genomic_DNA"/>
</dbReference>
<gene>
    <name evidence="1" type="ORF">T07_2995</name>
</gene>
<evidence type="ECO:0000313" key="2">
    <source>
        <dbReference type="Proteomes" id="UP000054630"/>
    </source>
</evidence>
<organism evidence="1 2">
    <name type="scientific">Trichinella nelsoni</name>
    <dbReference type="NCBI Taxonomy" id="6336"/>
    <lineage>
        <taxon>Eukaryota</taxon>
        <taxon>Metazoa</taxon>
        <taxon>Ecdysozoa</taxon>
        <taxon>Nematoda</taxon>
        <taxon>Enoplea</taxon>
        <taxon>Dorylaimia</taxon>
        <taxon>Trichinellida</taxon>
        <taxon>Trichinellidae</taxon>
        <taxon>Trichinella</taxon>
    </lineage>
</organism>
<name>A0A0V0S300_9BILA</name>
<reference evidence="1 2" key="1">
    <citation type="submission" date="2015-01" db="EMBL/GenBank/DDBJ databases">
        <title>Evolution of Trichinella species and genotypes.</title>
        <authorList>
            <person name="Korhonen P.K."/>
            <person name="Edoardo P."/>
            <person name="Giuseppe L.R."/>
            <person name="Gasser R.B."/>
        </authorList>
    </citation>
    <scope>NUCLEOTIDE SEQUENCE [LARGE SCALE GENOMIC DNA]</scope>
    <source>
        <strain evidence="1">ISS37</strain>
    </source>
</reference>
<protein>
    <submittedName>
        <fullName evidence="1">Uncharacterized protein</fullName>
    </submittedName>
</protein>
<proteinExistence type="predicted"/>
<sequence>MDEVPTGSNRISGRTGLVTSYYEYSEITSSTSSPCGSGMECFVVVLTAYGARQSRRSKTEAASLSRPIFGSWVRDTNLSSGR</sequence>
<dbReference type="AlphaFoldDB" id="A0A0V0S300"/>
<dbReference type="OrthoDB" id="10320530at2759"/>
<evidence type="ECO:0000313" key="1">
    <source>
        <dbReference type="EMBL" id="KRX21158.1"/>
    </source>
</evidence>
<comment type="caution">
    <text evidence="1">The sequence shown here is derived from an EMBL/GenBank/DDBJ whole genome shotgun (WGS) entry which is preliminary data.</text>
</comment>
<dbReference type="Proteomes" id="UP000054630">
    <property type="component" value="Unassembled WGS sequence"/>
</dbReference>
<keyword evidence="2" id="KW-1185">Reference proteome</keyword>